<organism evidence="1 2">
    <name type="scientific">Cronartium quercuum f. sp. fusiforme G11</name>
    <dbReference type="NCBI Taxonomy" id="708437"/>
    <lineage>
        <taxon>Eukaryota</taxon>
        <taxon>Fungi</taxon>
        <taxon>Dikarya</taxon>
        <taxon>Basidiomycota</taxon>
        <taxon>Pucciniomycotina</taxon>
        <taxon>Pucciniomycetes</taxon>
        <taxon>Pucciniales</taxon>
        <taxon>Coleosporiaceae</taxon>
        <taxon>Cronartium</taxon>
    </lineage>
</organism>
<protein>
    <submittedName>
        <fullName evidence="1">Uncharacterized protein</fullName>
    </submittedName>
</protein>
<sequence length="229" mass="25890">MTDQDSFVVSLAPWEIKGTLQGSSKKVLQGFEFEPRLELKLTEWKEGRHWNIDINKRPKLSPSAPLSLAKIVLLFSGFNIVLPWSPLVDYGEMMSLTSRSVECPLSLIAFRSFRAGFGSNGRPLKLCGFLDAPRSRFHKLNHSGTFIAHQVESRTLTLNTAIVVLFFHHLLVSSSFQTNSTKSADHSINKHFSRFPIPQKAFHSKRVMAIKRSTSIDHRSPASIHFFVL</sequence>
<name>A0A9P6T9K0_9BASI</name>
<evidence type="ECO:0000313" key="2">
    <source>
        <dbReference type="Proteomes" id="UP000886653"/>
    </source>
</evidence>
<keyword evidence="2" id="KW-1185">Reference proteome</keyword>
<dbReference type="EMBL" id="MU167343">
    <property type="protein sequence ID" value="KAG0142613.1"/>
    <property type="molecule type" value="Genomic_DNA"/>
</dbReference>
<dbReference type="Proteomes" id="UP000886653">
    <property type="component" value="Unassembled WGS sequence"/>
</dbReference>
<gene>
    <name evidence="1" type="ORF">CROQUDRAFT_97315</name>
</gene>
<dbReference type="AlphaFoldDB" id="A0A9P6T9K0"/>
<evidence type="ECO:0000313" key="1">
    <source>
        <dbReference type="EMBL" id="KAG0142613.1"/>
    </source>
</evidence>
<comment type="caution">
    <text evidence="1">The sequence shown here is derived from an EMBL/GenBank/DDBJ whole genome shotgun (WGS) entry which is preliminary data.</text>
</comment>
<proteinExistence type="predicted"/>
<accession>A0A9P6T9K0</accession>
<reference evidence="1" key="1">
    <citation type="submission" date="2013-11" db="EMBL/GenBank/DDBJ databases">
        <title>Genome sequence of the fusiform rust pathogen reveals effectors for host alternation and coevolution with pine.</title>
        <authorList>
            <consortium name="DOE Joint Genome Institute"/>
            <person name="Smith K."/>
            <person name="Pendleton A."/>
            <person name="Kubisiak T."/>
            <person name="Anderson C."/>
            <person name="Salamov A."/>
            <person name="Aerts A."/>
            <person name="Riley R."/>
            <person name="Clum A."/>
            <person name="Lindquist E."/>
            <person name="Ence D."/>
            <person name="Campbell M."/>
            <person name="Kronenberg Z."/>
            <person name="Feau N."/>
            <person name="Dhillon B."/>
            <person name="Hamelin R."/>
            <person name="Burleigh J."/>
            <person name="Smith J."/>
            <person name="Yandell M."/>
            <person name="Nelson C."/>
            <person name="Grigoriev I."/>
            <person name="Davis J."/>
        </authorList>
    </citation>
    <scope>NUCLEOTIDE SEQUENCE</scope>
    <source>
        <strain evidence="1">G11</strain>
    </source>
</reference>